<dbReference type="AlphaFoldDB" id="S8DKR0"/>
<dbReference type="EMBL" id="AUSU01007822">
    <property type="protein sequence ID" value="EPS60102.1"/>
    <property type="molecule type" value="Genomic_DNA"/>
</dbReference>
<reference evidence="2 3" key="1">
    <citation type="journal article" date="2013" name="BMC Genomics">
        <title>The miniature genome of a carnivorous plant Genlisea aurea contains a low number of genes and short non-coding sequences.</title>
        <authorList>
            <person name="Leushkin E.V."/>
            <person name="Sutormin R.A."/>
            <person name="Nabieva E.R."/>
            <person name="Penin A.A."/>
            <person name="Kondrashov A.S."/>
            <person name="Logacheva M.D."/>
        </authorList>
    </citation>
    <scope>NUCLEOTIDE SEQUENCE [LARGE SCALE GENOMIC DNA]</scope>
</reference>
<dbReference type="Proteomes" id="UP000015453">
    <property type="component" value="Unassembled WGS sequence"/>
</dbReference>
<feature type="compositionally biased region" description="Basic and acidic residues" evidence="1">
    <location>
        <begin position="88"/>
        <end position="97"/>
    </location>
</feature>
<evidence type="ECO:0000313" key="3">
    <source>
        <dbReference type="Proteomes" id="UP000015453"/>
    </source>
</evidence>
<organism evidence="2 3">
    <name type="scientific">Genlisea aurea</name>
    <dbReference type="NCBI Taxonomy" id="192259"/>
    <lineage>
        <taxon>Eukaryota</taxon>
        <taxon>Viridiplantae</taxon>
        <taxon>Streptophyta</taxon>
        <taxon>Embryophyta</taxon>
        <taxon>Tracheophyta</taxon>
        <taxon>Spermatophyta</taxon>
        <taxon>Magnoliopsida</taxon>
        <taxon>eudicotyledons</taxon>
        <taxon>Gunneridae</taxon>
        <taxon>Pentapetalae</taxon>
        <taxon>asterids</taxon>
        <taxon>lamiids</taxon>
        <taxon>Lamiales</taxon>
        <taxon>Lentibulariaceae</taxon>
        <taxon>Genlisea</taxon>
    </lineage>
</organism>
<keyword evidence="3" id="KW-1185">Reference proteome</keyword>
<proteinExistence type="predicted"/>
<protein>
    <submittedName>
        <fullName evidence="2">Uncharacterized protein</fullName>
    </submittedName>
</protein>
<feature type="compositionally biased region" description="Polar residues" evidence="1">
    <location>
        <begin position="69"/>
        <end position="78"/>
    </location>
</feature>
<comment type="caution">
    <text evidence="2">The sequence shown here is derived from an EMBL/GenBank/DDBJ whole genome shotgun (WGS) entry which is preliminary data.</text>
</comment>
<gene>
    <name evidence="2" type="ORF">M569_14704</name>
</gene>
<accession>S8DKR0</accession>
<evidence type="ECO:0000256" key="1">
    <source>
        <dbReference type="SAM" id="MobiDB-lite"/>
    </source>
</evidence>
<name>S8DKR0_9LAMI</name>
<feature type="region of interest" description="Disordered" evidence="1">
    <location>
        <begin position="68"/>
        <end position="97"/>
    </location>
</feature>
<sequence length="97" mass="10806">MAHTSLSGLRFTVSPADYRSGLISGRRKERLAFLLQHRSHSRKITCVKANEPRSQPFAATASDKILVPDTSNVDSPSLLQELEDPELVSDKSKAWQE</sequence>
<evidence type="ECO:0000313" key="2">
    <source>
        <dbReference type="EMBL" id="EPS60102.1"/>
    </source>
</evidence>